<evidence type="ECO:0000313" key="2">
    <source>
        <dbReference type="EMBL" id="TQL62253.1"/>
    </source>
</evidence>
<evidence type="ECO:0000313" key="3">
    <source>
        <dbReference type="Proteomes" id="UP000316196"/>
    </source>
</evidence>
<keyword evidence="1" id="KW-0812">Transmembrane</keyword>
<dbReference type="GO" id="GO:0016020">
    <property type="term" value="C:membrane"/>
    <property type="evidence" value="ECO:0007669"/>
    <property type="project" value="InterPro"/>
</dbReference>
<dbReference type="Gene3D" id="1.20.1300.10">
    <property type="entry name" value="Fumarate reductase/succinate dehydrogenase, transmembrane subunit"/>
    <property type="match status" value="1"/>
</dbReference>
<dbReference type="NCBIfam" id="TIGR02046">
    <property type="entry name" value="sdhC_b558_fam"/>
    <property type="match status" value="1"/>
</dbReference>
<comment type="caution">
    <text evidence="2">The sequence shown here is derived from an EMBL/GenBank/DDBJ whole genome shotgun (WGS) entry which is preliminary data.</text>
</comment>
<feature type="transmembrane region" description="Helical" evidence="1">
    <location>
        <begin position="34"/>
        <end position="56"/>
    </location>
</feature>
<dbReference type="Proteomes" id="UP000316196">
    <property type="component" value="Unassembled WGS sequence"/>
</dbReference>
<dbReference type="EMBL" id="VFOR01000001">
    <property type="protein sequence ID" value="TQL62253.1"/>
    <property type="molecule type" value="Genomic_DNA"/>
</dbReference>
<proteinExistence type="predicted"/>
<name>A0A542ZPH1_9ACTN</name>
<feature type="transmembrane region" description="Helical" evidence="1">
    <location>
        <begin position="93"/>
        <end position="117"/>
    </location>
</feature>
<dbReference type="SUPFAM" id="SSF81343">
    <property type="entry name" value="Fumarate reductase respiratory complex transmembrane subunits"/>
    <property type="match status" value="1"/>
</dbReference>
<protein>
    <submittedName>
        <fullName evidence="2">Succinate dehydrogenase subunit C</fullName>
    </submittedName>
</protein>
<feature type="transmembrane region" description="Helical" evidence="1">
    <location>
        <begin position="138"/>
        <end position="159"/>
    </location>
</feature>
<sequence>MLQATEAGRRIPLVATTTQPSTLTARQKALKSTVIAKFVMAGSGILMALFLLVHMYGNLKVFAGKTADGQWAFDVYAHHLRVMGEPILPPEGLLWITRVVLLVAVIAHFASAFKLWARAKKAVGGKRYASGGRVQRSYASYTMRWGGVVILLFIIAHILQFTTHTIDTWGGDAAASTPFERLVLSFQNPLVLIAYVIAIIAVGLHLTHGLWSAFATLGANTGAKARANLNKLAVLIALVIVVGFLAGPFAIFFGGITL</sequence>
<evidence type="ECO:0000256" key="1">
    <source>
        <dbReference type="SAM" id="Phobius"/>
    </source>
</evidence>
<dbReference type="InterPro" id="IPR011138">
    <property type="entry name" value="Cytochrome_b-558"/>
</dbReference>
<feature type="transmembrane region" description="Helical" evidence="1">
    <location>
        <begin position="190"/>
        <end position="211"/>
    </location>
</feature>
<reference evidence="2 3" key="1">
    <citation type="submission" date="2019-06" db="EMBL/GenBank/DDBJ databases">
        <title>Sequencing the genomes of 1000 actinobacteria strains.</title>
        <authorList>
            <person name="Klenk H.-P."/>
        </authorList>
    </citation>
    <scope>NUCLEOTIDE SEQUENCE [LARGE SCALE GENOMIC DNA]</scope>
    <source>
        <strain evidence="2 3">DSM 8251</strain>
    </source>
</reference>
<dbReference type="InterPro" id="IPR034804">
    <property type="entry name" value="SQR/QFR_C/D"/>
</dbReference>
<keyword evidence="1" id="KW-0472">Membrane</keyword>
<accession>A0A542ZPH1</accession>
<gene>
    <name evidence="2" type="ORF">FB460_0022</name>
</gene>
<keyword evidence="1" id="KW-1133">Transmembrane helix</keyword>
<keyword evidence="3" id="KW-1185">Reference proteome</keyword>
<organism evidence="2 3">
    <name type="scientific">Propioniferax innocua</name>
    <dbReference type="NCBI Taxonomy" id="1753"/>
    <lineage>
        <taxon>Bacteria</taxon>
        <taxon>Bacillati</taxon>
        <taxon>Actinomycetota</taxon>
        <taxon>Actinomycetes</taxon>
        <taxon>Propionibacteriales</taxon>
        <taxon>Propionibacteriaceae</taxon>
        <taxon>Propioniferax</taxon>
    </lineage>
</organism>
<feature type="transmembrane region" description="Helical" evidence="1">
    <location>
        <begin position="232"/>
        <end position="256"/>
    </location>
</feature>
<dbReference type="CDD" id="cd03498">
    <property type="entry name" value="SQR_TypeB_2_TM"/>
    <property type="match status" value="1"/>
</dbReference>
<dbReference type="AlphaFoldDB" id="A0A542ZPH1"/>